<evidence type="ECO:0000313" key="2">
    <source>
        <dbReference type="Proteomes" id="UP000003162"/>
    </source>
</evidence>
<dbReference type="EMBL" id="ABEE02000016">
    <property type="protein sequence ID" value="EDP23909.1"/>
    <property type="molecule type" value="Genomic_DNA"/>
</dbReference>
<proteinExistence type="predicted"/>
<dbReference type="AlphaFoldDB" id="A8SJU6"/>
<dbReference type="Proteomes" id="UP000003162">
    <property type="component" value="Unassembled WGS sequence"/>
</dbReference>
<accession>A8SJU6</accession>
<organism evidence="1 2">
    <name type="scientific">Parvimonas micra ATCC 33270</name>
    <dbReference type="NCBI Taxonomy" id="411465"/>
    <lineage>
        <taxon>Bacteria</taxon>
        <taxon>Bacillati</taxon>
        <taxon>Bacillota</taxon>
        <taxon>Tissierellia</taxon>
        <taxon>Tissierellales</taxon>
        <taxon>Peptoniphilaceae</taxon>
        <taxon>Parvimonas</taxon>
    </lineage>
</organism>
<reference evidence="1 2" key="2">
    <citation type="submission" date="2007-09" db="EMBL/GenBank/DDBJ databases">
        <authorList>
            <person name="Fulton L."/>
            <person name="Clifton S."/>
            <person name="Fulton B."/>
            <person name="Xu J."/>
            <person name="Minx P."/>
            <person name="Pepin K.H."/>
            <person name="Johnson M."/>
            <person name="Thiruvilangam P."/>
            <person name="Bhonagiri V."/>
            <person name="Nash W.E."/>
            <person name="Mardis E.R."/>
            <person name="Wilson R.K."/>
        </authorList>
    </citation>
    <scope>NUCLEOTIDE SEQUENCE [LARGE SCALE GENOMIC DNA]</scope>
    <source>
        <strain evidence="1 2">ATCC 33270</strain>
    </source>
</reference>
<evidence type="ECO:0000313" key="1">
    <source>
        <dbReference type="EMBL" id="EDP23909.1"/>
    </source>
</evidence>
<name>A8SJU6_9FIRM</name>
<protein>
    <submittedName>
        <fullName evidence="1">Uncharacterized protein</fullName>
    </submittedName>
</protein>
<gene>
    <name evidence="1" type="ORF">PEPMIC_00488</name>
</gene>
<dbReference type="HOGENOM" id="CLU_2194432_0_0_9"/>
<comment type="caution">
    <text evidence="1">The sequence shown here is derived from an EMBL/GenBank/DDBJ whole genome shotgun (WGS) entry which is preliminary data.</text>
</comment>
<reference evidence="1 2" key="1">
    <citation type="submission" date="2007-09" db="EMBL/GenBank/DDBJ databases">
        <title>Draft genome sequence of Peptostreptococcus micros (ATCC 33270).</title>
        <authorList>
            <person name="Sudarsanam P."/>
            <person name="Ley R."/>
            <person name="Guruge J."/>
            <person name="Turnbaugh P.J."/>
            <person name="Mahowald M."/>
            <person name="Liep D."/>
            <person name="Gordon J."/>
        </authorList>
    </citation>
    <scope>NUCLEOTIDE SEQUENCE [LARGE SCALE GENOMIC DNA]</scope>
    <source>
        <strain evidence="1 2">ATCC 33270</strain>
    </source>
</reference>
<sequence length="108" mass="13319">MIYHTLRINCGVYFPDSTNTKYNFFVRNICKVKSKTTSCYFFSLDFIYNFHQLFIKSTYNTYHTLTSSIYFLLNFIIDFYKRTPLYMYFAFKNRKNIKIQIFFKLKNF</sequence>